<dbReference type="AlphaFoldDB" id="A0A2M9R6E4"/>
<accession>A0A2M9R6E4</accession>
<keyword evidence="1" id="KW-1133">Transmembrane helix</keyword>
<proteinExistence type="predicted"/>
<organism evidence="2 3">
    <name type="scientific">Avrilella dinanensis</name>
    <dbReference type="NCBI Taxonomy" id="2008672"/>
    <lineage>
        <taxon>Bacteria</taxon>
        <taxon>Pseudomonadati</taxon>
        <taxon>Bacteroidota</taxon>
        <taxon>Flavobacteriia</taxon>
        <taxon>Flavobacteriales</taxon>
        <taxon>Flavobacteriaceae</taxon>
        <taxon>Avrilella</taxon>
    </lineage>
</organism>
<reference evidence="2 3" key="1">
    <citation type="submission" date="2017-06" db="EMBL/GenBank/DDBJ databases">
        <title>Description of Avrilella dinanensis gen. nov. sp. nov.</title>
        <authorList>
            <person name="Leyer C."/>
            <person name="Sassi M."/>
            <person name="Minet J."/>
            <person name="Kayal S."/>
            <person name="Cattoir V."/>
        </authorList>
    </citation>
    <scope>NUCLEOTIDE SEQUENCE [LARGE SCALE GENOMIC DNA]</scope>
    <source>
        <strain evidence="2 3">UR159</strain>
    </source>
</reference>
<dbReference type="Proteomes" id="UP000231960">
    <property type="component" value="Unassembled WGS sequence"/>
</dbReference>
<feature type="transmembrane region" description="Helical" evidence="1">
    <location>
        <begin position="107"/>
        <end position="127"/>
    </location>
</feature>
<name>A0A2M9R6E4_9FLAO</name>
<sequence>MQKTSKTLNSIKEFWLDFFSAYYRRLKKNADYETPYSILLYMGFVQGNCFNSIFVILLHLFSVKLNKWILVAPMVGFVVINCYIFYYKFNESQRKAAIDRKPHYKRIVYDLFDFLSVVLFFIVLYILSKYR</sequence>
<comment type="caution">
    <text evidence="2">The sequence shown here is derived from an EMBL/GenBank/DDBJ whole genome shotgun (WGS) entry which is preliminary data.</text>
</comment>
<keyword evidence="3" id="KW-1185">Reference proteome</keyword>
<dbReference type="EMBL" id="NIPO01000001">
    <property type="protein sequence ID" value="PJR04325.1"/>
    <property type="molecule type" value="Genomic_DNA"/>
</dbReference>
<gene>
    <name evidence="2" type="ORF">CDL10_07095</name>
</gene>
<evidence type="ECO:0000313" key="2">
    <source>
        <dbReference type="EMBL" id="PJR04325.1"/>
    </source>
</evidence>
<evidence type="ECO:0000313" key="3">
    <source>
        <dbReference type="Proteomes" id="UP000231960"/>
    </source>
</evidence>
<keyword evidence="1" id="KW-0472">Membrane</keyword>
<keyword evidence="1" id="KW-0812">Transmembrane</keyword>
<feature type="transmembrane region" description="Helical" evidence="1">
    <location>
        <begin position="68"/>
        <end position="86"/>
    </location>
</feature>
<evidence type="ECO:0000256" key="1">
    <source>
        <dbReference type="SAM" id="Phobius"/>
    </source>
</evidence>
<feature type="transmembrane region" description="Helical" evidence="1">
    <location>
        <begin position="38"/>
        <end position="62"/>
    </location>
</feature>
<protein>
    <submittedName>
        <fullName evidence="2">Uncharacterized protein</fullName>
    </submittedName>
</protein>